<feature type="compositionally biased region" description="Pro residues" evidence="1">
    <location>
        <begin position="24"/>
        <end position="37"/>
    </location>
</feature>
<dbReference type="InterPro" id="IPR006626">
    <property type="entry name" value="PbH1"/>
</dbReference>
<dbReference type="InterPro" id="IPR039448">
    <property type="entry name" value="Beta_helix"/>
</dbReference>
<dbReference type="Pfam" id="PF13229">
    <property type="entry name" value="Beta_helix"/>
    <property type="match status" value="1"/>
</dbReference>
<evidence type="ECO:0000313" key="4">
    <source>
        <dbReference type="EMBL" id="KFE69013.1"/>
    </source>
</evidence>
<dbReference type="InterPro" id="IPR012334">
    <property type="entry name" value="Pectin_lyas_fold"/>
</dbReference>
<organism evidence="4 5">
    <name type="scientific">Hyalangium minutum</name>
    <dbReference type="NCBI Taxonomy" id="394096"/>
    <lineage>
        <taxon>Bacteria</taxon>
        <taxon>Pseudomonadati</taxon>
        <taxon>Myxococcota</taxon>
        <taxon>Myxococcia</taxon>
        <taxon>Myxococcales</taxon>
        <taxon>Cystobacterineae</taxon>
        <taxon>Archangiaceae</taxon>
        <taxon>Hyalangium</taxon>
    </lineage>
</organism>
<keyword evidence="5" id="KW-1185">Reference proteome</keyword>
<proteinExistence type="predicted"/>
<accession>A0A085WMV0</accession>
<dbReference type="STRING" id="394096.DB31_6915"/>
<dbReference type="EMBL" id="JMCB01000005">
    <property type="protein sequence ID" value="KFE69013.1"/>
    <property type="molecule type" value="Genomic_DNA"/>
</dbReference>
<gene>
    <name evidence="4" type="ORF">DB31_6915</name>
</gene>
<feature type="domain" description="DUF1565" evidence="2">
    <location>
        <begin position="69"/>
        <end position="108"/>
    </location>
</feature>
<dbReference type="SUPFAM" id="SSF51126">
    <property type="entry name" value="Pectin lyase-like"/>
    <property type="match status" value="1"/>
</dbReference>
<evidence type="ECO:0000313" key="5">
    <source>
        <dbReference type="Proteomes" id="UP000028725"/>
    </source>
</evidence>
<dbReference type="AlphaFoldDB" id="A0A085WMV0"/>
<feature type="region of interest" description="Disordered" evidence="1">
    <location>
        <begin position="1"/>
        <end position="63"/>
    </location>
</feature>
<sequence length="487" mass="51703">MEQRFTQDPSDLGAQAGSGVQSPTSPPAQESPPPPQSQSPQAPSDEAPPANGGSGGSQNTSRSWYVSMKGSDVGLGTQALPLRTIARATSLARAGDVIRVMAGTYSETLVLESRGSGAAPVTIRGEGTARPTLKPANRAPGSLIFVRGNWNLENLHLDVDEAPMAAIVFHVGADGSRLAHSELRDGRAGAGIIVQGARNVTIEDNLIHHFIKPADDSHGIVVVGPSRNITIQNNNIHHNSGDSVQCQAGSAPAETLLVQGNELHDNGENGVDIKQCYGVTVRDNQMYGFPNVSIRAVGSSAGEAVLISRGARDVLIQGNDISRAGRGISVLSQEAAPRNIRLEGNTIQDIRNFPLHNGQGIRVAGGQNVQVVDNVVERTASYGLMLAADGIVVNGLTVRHNRVKPSILQPVLLRLGRESYRPGLVMRENHYGRNGALSMDGIQEKFRGAFADYHHVFIGEALPLSGPERLDVWRLLVGTEQGTDLQP</sequence>
<dbReference type="Proteomes" id="UP000028725">
    <property type="component" value="Unassembled WGS sequence"/>
</dbReference>
<dbReference type="PANTHER" id="PTHR36453:SF1">
    <property type="entry name" value="RIGHT HANDED BETA HELIX DOMAIN-CONTAINING PROTEIN"/>
    <property type="match status" value="1"/>
</dbReference>
<protein>
    <recommendedName>
        <fullName evidence="6">Right handed beta helix domain-containing protein</fullName>
    </recommendedName>
</protein>
<evidence type="ECO:0000259" key="2">
    <source>
        <dbReference type="Pfam" id="PF07602"/>
    </source>
</evidence>
<evidence type="ECO:0000259" key="3">
    <source>
        <dbReference type="Pfam" id="PF13229"/>
    </source>
</evidence>
<dbReference type="Gene3D" id="2.160.20.10">
    <property type="entry name" value="Single-stranded right-handed beta-helix, Pectin lyase-like"/>
    <property type="match status" value="2"/>
</dbReference>
<reference evidence="4 5" key="1">
    <citation type="submission" date="2014-04" db="EMBL/GenBank/DDBJ databases">
        <title>Genome assembly of Hyalangium minutum DSM 14724.</title>
        <authorList>
            <person name="Sharma G."/>
            <person name="Subramanian S."/>
        </authorList>
    </citation>
    <scope>NUCLEOTIDE SEQUENCE [LARGE SCALE GENOMIC DNA]</scope>
    <source>
        <strain evidence="4 5">DSM 14724</strain>
    </source>
</reference>
<evidence type="ECO:0000256" key="1">
    <source>
        <dbReference type="SAM" id="MobiDB-lite"/>
    </source>
</evidence>
<feature type="domain" description="Right handed beta helix" evidence="3">
    <location>
        <begin position="221"/>
        <end position="401"/>
    </location>
</feature>
<dbReference type="InterPro" id="IPR011459">
    <property type="entry name" value="DUF1565"/>
</dbReference>
<feature type="compositionally biased region" description="Low complexity" evidence="1">
    <location>
        <begin position="38"/>
        <end position="50"/>
    </location>
</feature>
<evidence type="ECO:0008006" key="6">
    <source>
        <dbReference type="Google" id="ProtNLM"/>
    </source>
</evidence>
<dbReference type="InterPro" id="IPR011050">
    <property type="entry name" value="Pectin_lyase_fold/virulence"/>
</dbReference>
<comment type="caution">
    <text evidence="4">The sequence shown here is derived from an EMBL/GenBank/DDBJ whole genome shotgun (WGS) entry which is preliminary data.</text>
</comment>
<dbReference type="PANTHER" id="PTHR36453">
    <property type="entry name" value="SECRETED PROTEIN-RELATED"/>
    <property type="match status" value="1"/>
</dbReference>
<dbReference type="SMART" id="SM00710">
    <property type="entry name" value="PbH1"/>
    <property type="match status" value="8"/>
</dbReference>
<name>A0A085WMV0_9BACT</name>
<dbReference type="Pfam" id="PF07602">
    <property type="entry name" value="DUF1565"/>
    <property type="match status" value="1"/>
</dbReference>